<evidence type="ECO:0000313" key="5">
    <source>
        <dbReference type="Proteomes" id="UP000259030"/>
    </source>
</evidence>
<dbReference type="PROSITE" id="PS51186">
    <property type="entry name" value="GNAT"/>
    <property type="match status" value="1"/>
</dbReference>
<evidence type="ECO:0000256" key="1">
    <source>
        <dbReference type="ARBA" id="ARBA00022679"/>
    </source>
</evidence>
<dbReference type="Pfam" id="PF00583">
    <property type="entry name" value="Acetyltransf_1"/>
    <property type="match status" value="1"/>
</dbReference>
<dbReference type="Gene3D" id="3.40.630.30">
    <property type="match status" value="1"/>
</dbReference>
<organism evidence="4 5">
    <name type="scientific">Deinococcus ficus</name>
    <dbReference type="NCBI Taxonomy" id="317577"/>
    <lineage>
        <taxon>Bacteria</taxon>
        <taxon>Thermotogati</taxon>
        <taxon>Deinococcota</taxon>
        <taxon>Deinococci</taxon>
        <taxon>Deinococcales</taxon>
        <taxon>Deinococcaceae</taxon>
        <taxon>Deinococcus</taxon>
    </lineage>
</organism>
<evidence type="ECO:0000256" key="2">
    <source>
        <dbReference type="ARBA" id="ARBA00023315"/>
    </source>
</evidence>
<dbReference type="PANTHER" id="PTHR43877">
    <property type="entry name" value="AMINOALKYLPHOSPHONATE N-ACETYLTRANSFERASE-RELATED-RELATED"/>
    <property type="match status" value="1"/>
</dbReference>
<geneLocation type="plasmid" evidence="5">
    <name>pdfi3</name>
</geneLocation>
<dbReference type="Proteomes" id="UP000259030">
    <property type="component" value="Plasmid pDFI3"/>
</dbReference>
<dbReference type="GO" id="GO:0016747">
    <property type="term" value="F:acyltransferase activity, transferring groups other than amino-acyl groups"/>
    <property type="evidence" value="ECO:0007669"/>
    <property type="project" value="InterPro"/>
</dbReference>
<dbReference type="PANTHER" id="PTHR43877:SF1">
    <property type="entry name" value="ACETYLTRANSFERASE"/>
    <property type="match status" value="1"/>
</dbReference>
<keyword evidence="1" id="KW-0808">Transferase</keyword>
<reference evidence="4 5" key="1">
    <citation type="submission" date="2017-05" db="EMBL/GenBank/DDBJ databases">
        <title>The complete genome sequence of Deinococcus ficus isolated from the rhizosphere of the Ficus religiosa L. in Taiwan.</title>
        <authorList>
            <person name="Wu K.-M."/>
            <person name="Liao T.-L."/>
            <person name="Liu Y.-M."/>
            <person name="Young C.-C."/>
            <person name="Tsai S.-F."/>
        </authorList>
    </citation>
    <scope>NUCLEOTIDE SEQUENCE [LARGE SCALE GENOMIC DNA]</scope>
    <source>
        <strain evidence="4 5">CC-FR2-10</strain>
        <plasmid evidence="5">pdfi3</plasmid>
    </source>
</reference>
<dbReference type="InterPro" id="IPR050832">
    <property type="entry name" value="Bact_Acetyltransf"/>
</dbReference>
<keyword evidence="5" id="KW-1185">Reference proteome</keyword>
<keyword evidence="4" id="KW-0614">Plasmid</keyword>
<dbReference type="InterPro" id="IPR000182">
    <property type="entry name" value="GNAT_dom"/>
</dbReference>
<keyword evidence="2" id="KW-0012">Acyltransferase</keyword>
<dbReference type="KEGG" id="dfc:DFI_19495"/>
<dbReference type="InterPro" id="IPR016181">
    <property type="entry name" value="Acyl_CoA_acyltransferase"/>
</dbReference>
<evidence type="ECO:0000259" key="3">
    <source>
        <dbReference type="PROSITE" id="PS51186"/>
    </source>
</evidence>
<name>A0A221T3A3_9DEIO</name>
<dbReference type="SUPFAM" id="SSF55729">
    <property type="entry name" value="Acyl-CoA N-acyltransferases (Nat)"/>
    <property type="match status" value="1"/>
</dbReference>
<accession>A0A221T3A3</accession>
<dbReference type="AlphaFoldDB" id="A0A221T3A3"/>
<evidence type="ECO:0000313" key="4">
    <source>
        <dbReference type="EMBL" id="ASN83384.1"/>
    </source>
</evidence>
<dbReference type="CDD" id="cd04301">
    <property type="entry name" value="NAT_SF"/>
    <property type="match status" value="1"/>
</dbReference>
<gene>
    <name evidence="4" type="ORF">DFI_19495</name>
</gene>
<dbReference type="EMBL" id="CP021084">
    <property type="protein sequence ID" value="ASN83384.1"/>
    <property type="molecule type" value="Genomic_DNA"/>
</dbReference>
<feature type="domain" description="N-acetyltransferase" evidence="3">
    <location>
        <begin position="10"/>
        <end position="158"/>
    </location>
</feature>
<sequence length="158" mass="17257">MPKEAPLAPRFVRRATSADGAVIARHRYPELDADHEAGTAYAAWVTRAMDQDLYLGWVAESAGEVVGGAGLMLLEWGPTRNDPSPWRGRIVNVYTAPAVRRQGIARLLLAHALQEARQRGLHTLSLGTTEQARGLYEQAGFRPSGSELVRRTPALTSD</sequence>
<protein>
    <recommendedName>
        <fullName evidence="3">N-acetyltransferase domain-containing protein</fullName>
    </recommendedName>
</protein>
<proteinExistence type="predicted"/>